<sequence length="141" mass="16214">MSDFDDFDAAVRFHERVFWIIIGIVILCVFLCFIICIIFVRRFGRNTNPGTIYTSPVILTSQQHYPAAGSPNVVVNPIFYAPPNTGYQPMQMQQQQQPLQQYLPATAPQMEFGQTGQGPPSYQQATYYQHQEAYNPEFRKQ</sequence>
<dbReference type="EMBL" id="HBUE01171325">
    <property type="protein sequence ID" value="CAG6515258.1"/>
    <property type="molecule type" value="Transcribed_RNA"/>
</dbReference>
<keyword evidence="1" id="KW-0812">Transmembrane</keyword>
<reference evidence="2" key="1">
    <citation type="submission" date="2021-05" db="EMBL/GenBank/DDBJ databases">
        <authorList>
            <person name="Alioto T."/>
            <person name="Alioto T."/>
            <person name="Gomez Garrido J."/>
        </authorList>
    </citation>
    <scope>NUCLEOTIDE SEQUENCE</scope>
</reference>
<keyword evidence="1" id="KW-0472">Membrane</keyword>
<protein>
    <submittedName>
        <fullName evidence="2">(northern house mosquito) hypothetical protein</fullName>
    </submittedName>
</protein>
<accession>A0A8D8J515</accession>
<proteinExistence type="predicted"/>
<organism evidence="2">
    <name type="scientific">Culex pipiens</name>
    <name type="common">House mosquito</name>
    <dbReference type="NCBI Taxonomy" id="7175"/>
    <lineage>
        <taxon>Eukaryota</taxon>
        <taxon>Metazoa</taxon>
        <taxon>Ecdysozoa</taxon>
        <taxon>Arthropoda</taxon>
        <taxon>Hexapoda</taxon>
        <taxon>Insecta</taxon>
        <taxon>Pterygota</taxon>
        <taxon>Neoptera</taxon>
        <taxon>Endopterygota</taxon>
        <taxon>Diptera</taxon>
        <taxon>Nematocera</taxon>
        <taxon>Culicoidea</taxon>
        <taxon>Culicidae</taxon>
        <taxon>Culicinae</taxon>
        <taxon>Culicini</taxon>
        <taxon>Culex</taxon>
        <taxon>Culex</taxon>
    </lineage>
</organism>
<keyword evidence="1" id="KW-1133">Transmembrane helix</keyword>
<dbReference type="AlphaFoldDB" id="A0A8D8J515"/>
<name>A0A8D8J515_CULPI</name>
<evidence type="ECO:0000256" key="1">
    <source>
        <dbReference type="SAM" id="Phobius"/>
    </source>
</evidence>
<evidence type="ECO:0000313" key="2">
    <source>
        <dbReference type="EMBL" id="CAG6566759.1"/>
    </source>
</evidence>
<dbReference type="EMBL" id="HBUE01276772">
    <property type="protein sequence ID" value="CAG6566759.1"/>
    <property type="molecule type" value="Transcribed_RNA"/>
</dbReference>
<feature type="transmembrane region" description="Helical" evidence="1">
    <location>
        <begin position="17"/>
        <end position="40"/>
    </location>
</feature>